<evidence type="ECO:0008006" key="4">
    <source>
        <dbReference type="Google" id="ProtNLM"/>
    </source>
</evidence>
<feature type="signal peptide" evidence="1">
    <location>
        <begin position="1"/>
        <end position="26"/>
    </location>
</feature>
<sequence>MLRKIAILFPVLAFALPLVAASPASAADPWQVGKHDQVWPDNQTYPDQWEPIDQIDQIKPIVPDDPCELVKECPDPETCAWECECYYVNPCTGEVVGNLPDLPDLPVYPDDLDL</sequence>
<gene>
    <name evidence="2" type="ORF">POL58_45320</name>
</gene>
<feature type="chain" id="PRO_5045879392" description="Secreted protein" evidence="1">
    <location>
        <begin position="27"/>
        <end position="114"/>
    </location>
</feature>
<evidence type="ECO:0000313" key="3">
    <source>
        <dbReference type="Proteomes" id="UP001217838"/>
    </source>
</evidence>
<reference evidence="2 3" key="1">
    <citation type="submission" date="2022-11" db="EMBL/GenBank/DDBJ databases">
        <title>Minimal conservation of predation-associated metabolite biosynthetic gene clusters underscores biosynthetic potential of Myxococcota including descriptions for ten novel species: Archangium lansinium sp. nov., Myxococcus landrumus sp. nov., Nannocystis bai.</title>
        <authorList>
            <person name="Ahearne A."/>
            <person name="Stevens C."/>
            <person name="Dowd S."/>
        </authorList>
    </citation>
    <scope>NUCLEOTIDE SEQUENCE [LARGE SCALE GENOMIC DNA]</scope>
    <source>
        <strain evidence="2 3">NCELM</strain>
    </source>
</reference>
<name>A0ABT5BLN3_9BACT</name>
<proteinExistence type="predicted"/>
<evidence type="ECO:0000256" key="1">
    <source>
        <dbReference type="SAM" id="SignalP"/>
    </source>
</evidence>
<accession>A0ABT5BLN3</accession>
<protein>
    <recommendedName>
        <fullName evidence="4">Secreted protein</fullName>
    </recommendedName>
</protein>
<dbReference type="EMBL" id="JAQNDN010000027">
    <property type="protein sequence ID" value="MDC0675049.1"/>
    <property type="molecule type" value="Genomic_DNA"/>
</dbReference>
<dbReference type="RefSeq" id="WP_272009750.1">
    <property type="nucleotide sequence ID" value="NZ_JAQNDN010000027.1"/>
</dbReference>
<keyword evidence="3" id="KW-1185">Reference proteome</keyword>
<organism evidence="2 3">
    <name type="scientific">Nannocystis radixulma</name>
    <dbReference type="NCBI Taxonomy" id="2995305"/>
    <lineage>
        <taxon>Bacteria</taxon>
        <taxon>Pseudomonadati</taxon>
        <taxon>Myxococcota</taxon>
        <taxon>Polyangia</taxon>
        <taxon>Nannocystales</taxon>
        <taxon>Nannocystaceae</taxon>
        <taxon>Nannocystis</taxon>
    </lineage>
</organism>
<dbReference type="Proteomes" id="UP001217838">
    <property type="component" value="Unassembled WGS sequence"/>
</dbReference>
<evidence type="ECO:0000313" key="2">
    <source>
        <dbReference type="EMBL" id="MDC0675049.1"/>
    </source>
</evidence>
<comment type="caution">
    <text evidence="2">The sequence shown here is derived from an EMBL/GenBank/DDBJ whole genome shotgun (WGS) entry which is preliminary data.</text>
</comment>
<keyword evidence="1" id="KW-0732">Signal</keyword>